<dbReference type="GO" id="GO:0008360">
    <property type="term" value="P:regulation of cell shape"/>
    <property type="evidence" value="ECO:0007669"/>
    <property type="project" value="UniProtKB-KW"/>
</dbReference>
<comment type="caution">
    <text evidence="13">The sequence shown here is derived from an EMBL/GenBank/DDBJ whole genome shotgun (WGS) entry which is preliminary data.</text>
</comment>
<feature type="transmembrane region" description="Helical" evidence="10">
    <location>
        <begin position="44"/>
        <end position="64"/>
    </location>
</feature>
<keyword evidence="6" id="KW-0573">Peptidoglycan synthesis</keyword>
<evidence type="ECO:0000313" key="13">
    <source>
        <dbReference type="EMBL" id="OGN08906.1"/>
    </source>
</evidence>
<keyword evidence="4 10" id="KW-0812">Transmembrane</keyword>
<dbReference type="InterPro" id="IPR050515">
    <property type="entry name" value="Beta-lactam/transpept"/>
</dbReference>
<dbReference type="InterPro" id="IPR005311">
    <property type="entry name" value="PBP_dimer"/>
</dbReference>
<organism evidence="13 14">
    <name type="scientific">Candidatus Yanofskybacteria bacterium RIFCSPHIGHO2_02_FULL_41_11</name>
    <dbReference type="NCBI Taxonomy" id="1802675"/>
    <lineage>
        <taxon>Bacteria</taxon>
        <taxon>Candidatus Yanofskyibacteriota</taxon>
    </lineage>
</organism>
<dbReference type="Proteomes" id="UP000177167">
    <property type="component" value="Unassembled WGS sequence"/>
</dbReference>
<gene>
    <name evidence="13" type="ORF">A3J46_02500</name>
</gene>
<dbReference type="SUPFAM" id="SSF56519">
    <property type="entry name" value="Penicillin binding protein dimerisation domain"/>
    <property type="match status" value="1"/>
</dbReference>
<dbReference type="GO" id="GO:0005886">
    <property type="term" value="C:plasma membrane"/>
    <property type="evidence" value="ECO:0007669"/>
    <property type="project" value="UniProtKB-SubCell"/>
</dbReference>
<accession>A0A1F8F9J0</accession>
<name>A0A1F8F9J0_9BACT</name>
<evidence type="ECO:0000256" key="8">
    <source>
        <dbReference type="ARBA" id="ARBA00023136"/>
    </source>
</evidence>
<evidence type="ECO:0000256" key="3">
    <source>
        <dbReference type="ARBA" id="ARBA00022475"/>
    </source>
</evidence>
<evidence type="ECO:0000256" key="2">
    <source>
        <dbReference type="ARBA" id="ARBA00004236"/>
    </source>
</evidence>
<proteinExistence type="predicted"/>
<evidence type="ECO:0000256" key="5">
    <source>
        <dbReference type="ARBA" id="ARBA00022960"/>
    </source>
</evidence>
<dbReference type="AlphaFoldDB" id="A0A1F8F9J0"/>
<dbReference type="EMBL" id="MGJP01000050">
    <property type="protein sequence ID" value="OGN08906.1"/>
    <property type="molecule type" value="Genomic_DNA"/>
</dbReference>
<comment type="subcellular location">
    <subcellularLocation>
        <location evidence="2">Cell membrane</location>
    </subcellularLocation>
    <subcellularLocation>
        <location evidence="1">Membrane</location>
        <topology evidence="1">Single-pass membrane protein</topology>
    </subcellularLocation>
</comment>
<dbReference type="Pfam" id="PF00905">
    <property type="entry name" value="Transpeptidase"/>
    <property type="match status" value="1"/>
</dbReference>
<dbReference type="Gene3D" id="3.40.710.10">
    <property type="entry name" value="DD-peptidase/beta-lactamase superfamily"/>
    <property type="match status" value="1"/>
</dbReference>
<evidence type="ECO:0000256" key="1">
    <source>
        <dbReference type="ARBA" id="ARBA00004167"/>
    </source>
</evidence>
<protein>
    <recommendedName>
        <fullName evidence="15">Penicillin-binding protein 2</fullName>
    </recommendedName>
</protein>
<evidence type="ECO:0000256" key="7">
    <source>
        <dbReference type="ARBA" id="ARBA00022989"/>
    </source>
</evidence>
<feature type="domain" description="Penicillin-binding protein transpeptidase" evidence="11">
    <location>
        <begin position="295"/>
        <end position="620"/>
    </location>
</feature>
<evidence type="ECO:0008006" key="15">
    <source>
        <dbReference type="Google" id="ProtNLM"/>
    </source>
</evidence>
<evidence type="ECO:0000256" key="9">
    <source>
        <dbReference type="ARBA" id="ARBA00023316"/>
    </source>
</evidence>
<evidence type="ECO:0000259" key="12">
    <source>
        <dbReference type="Pfam" id="PF03717"/>
    </source>
</evidence>
<evidence type="ECO:0000259" key="11">
    <source>
        <dbReference type="Pfam" id="PF00905"/>
    </source>
</evidence>
<dbReference type="GO" id="GO:0071972">
    <property type="term" value="F:peptidoglycan L,D-transpeptidase activity"/>
    <property type="evidence" value="ECO:0007669"/>
    <property type="project" value="TreeGrafter"/>
</dbReference>
<keyword evidence="7 10" id="KW-1133">Transmembrane helix</keyword>
<dbReference type="GO" id="GO:0008658">
    <property type="term" value="F:penicillin binding"/>
    <property type="evidence" value="ECO:0007669"/>
    <property type="project" value="InterPro"/>
</dbReference>
<evidence type="ECO:0000256" key="6">
    <source>
        <dbReference type="ARBA" id="ARBA00022984"/>
    </source>
</evidence>
<sequence length="652" mass="72794">MFFVWQARKEYKISASEDWVSPEETLVDSGSDYRDIEVPISNSIFRITLFTVLALSFLVIVFVFDLSIIRYAYFSGAAFQNKTINFSIPPPRGIIFDRLGRPLAINKPVFDLLAVSKEIKDNYEYVAKTADILGEDREKFRLSVTENAKNNSVFFVASELDKNQVLAIKTMGSRGFYIIPNTKRYYVDGSQFSQILGYLGKVGKKELDDDNYYYPTDIIGRLGVEAQYEQYLRGEHGNIFFSVGGGSAFDRQFSSDSKDPVIGKSLVLNIDYDLQKRLFNELFNVLKDANYAKAAAIVQDPITGAVLAMASFPAYDNNSFIEGLSKAQFENLFENKSRPLFNRVVSGLYNPGSTIKPLIGLMTLEEDIFSPSDTIQNCTELTVVNPYNSDDTYTFNNWRLEYGPFNFKRAIANSCNIYFFIAGGGYGSIKGLGVERIARYLKLSLADSKLGIDLPGEEQGFVPTPNWKLAARGENWYQGDTYNISVGQGDLLVTPLWLNSYISAIANNGIFYKPLMAKQILDNENVVQRFEPEIIGRLNFKEEVIQEVKNAMLETTISGTAKILGTLPVKIGAKTGTAEVIKGRKVNSIITAFGPFNNPEVSITVLIEGGTSTNEGLAVRSAYGFLKWYFNPALNKHITSSQPTSDYGQSSQ</sequence>
<dbReference type="PANTHER" id="PTHR30627:SF2">
    <property type="entry name" value="PEPTIDOGLYCAN D,D-TRANSPEPTIDASE MRDA"/>
    <property type="match status" value="1"/>
</dbReference>
<keyword evidence="8 10" id="KW-0472">Membrane</keyword>
<dbReference type="SUPFAM" id="SSF56601">
    <property type="entry name" value="beta-lactamase/transpeptidase-like"/>
    <property type="match status" value="1"/>
</dbReference>
<dbReference type="InterPro" id="IPR012338">
    <property type="entry name" value="Beta-lactam/transpept-like"/>
</dbReference>
<evidence type="ECO:0000313" key="14">
    <source>
        <dbReference type="Proteomes" id="UP000177167"/>
    </source>
</evidence>
<keyword evidence="5" id="KW-0133">Cell shape</keyword>
<keyword evidence="9" id="KW-0961">Cell wall biogenesis/degradation</keyword>
<dbReference type="Gene3D" id="3.90.1310.10">
    <property type="entry name" value="Penicillin-binding protein 2a (Domain 2)"/>
    <property type="match status" value="1"/>
</dbReference>
<reference evidence="13 14" key="1">
    <citation type="journal article" date="2016" name="Nat. Commun.">
        <title>Thousands of microbial genomes shed light on interconnected biogeochemical processes in an aquifer system.</title>
        <authorList>
            <person name="Anantharaman K."/>
            <person name="Brown C.T."/>
            <person name="Hug L.A."/>
            <person name="Sharon I."/>
            <person name="Castelle C.J."/>
            <person name="Probst A.J."/>
            <person name="Thomas B.C."/>
            <person name="Singh A."/>
            <person name="Wilkins M.J."/>
            <person name="Karaoz U."/>
            <person name="Brodie E.L."/>
            <person name="Williams K.H."/>
            <person name="Hubbard S.S."/>
            <person name="Banfield J.F."/>
        </authorList>
    </citation>
    <scope>NUCLEOTIDE SEQUENCE [LARGE SCALE GENOMIC DNA]</scope>
</reference>
<dbReference type="Pfam" id="PF03717">
    <property type="entry name" value="PBP_dimer"/>
    <property type="match status" value="1"/>
</dbReference>
<feature type="domain" description="Penicillin-binding protein dimerisation" evidence="12">
    <location>
        <begin position="88"/>
        <end position="240"/>
    </location>
</feature>
<dbReference type="InterPro" id="IPR001460">
    <property type="entry name" value="PCN-bd_Tpept"/>
</dbReference>
<evidence type="ECO:0000256" key="4">
    <source>
        <dbReference type="ARBA" id="ARBA00022692"/>
    </source>
</evidence>
<dbReference type="GO" id="GO:0071555">
    <property type="term" value="P:cell wall organization"/>
    <property type="evidence" value="ECO:0007669"/>
    <property type="project" value="UniProtKB-KW"/>
</dbReference>
<keyword evidence="3" id="KW-1003">Cell membrane</keyword>
<dbReference type="PANTHER" id="PTHR30627">
    <property type="entry name" value="PEPTIDOGLYCAN D,D-TRANSPEPTIDASE"/>
    <property type="match status" value="1"/>
</dbReference>
<dbReference type="InterPro" id="IPR036138">
    <property type="entry name" value="PBP_dimer_sf"/>
</dbReference>
<evidence type="ECO:0000256" key="10">
    <source>
        <dbReference type="SAM" id="Phobius"/>
    </source>
</evidence>
<dbReference type="GO" id="GO:0009252">
    <property type="term" value="P:peptidoglycan biosynthetic process"/>
    <property type="evidence" value="ECO:0007669"/>
    <property type="project" value="UniProtKB-KW"/>
</dbReference>